<organism evidence="1 2">
    <name type="scientific">Romanomermis culicivorax</name>
    <name type="common">Nematode worm</name>
    <dbReference type="NCBI Taxonomy" id="13658"/>
    <lineage>
        <taxon>Eukaryota</taxon>
        <taxon>Metazoa</taxon>
        <taxon>Ecdysozoa</taxon>
        <taxon>Nematoda</taxon>
        <taxon>Enoplea</taxon>
        <taxon>Dorylaimia</taxon>
        <taxon>Mermithida</taxon>
        <taxon>Mermithoidea</taxon>
        <taxon>Mermithidae</taxon>
        <taxon>Romanomermis</taxon>
    </lineage>
</organism>
<sequence>MNVTPPFDPRNWPCFKVKMTSNNNKNESLCQNSKVSTLKNVLEDEEDFALKPSLAMQNAFKM</sequence>
<name>A0A915KKP0_ROMCU</name>
<dbReference type="Proteomes" id="UP000887565">
    <property type="component" value="Unplaced"/>
</dbReference>
<keyword evidence="1" id="KW-1185">Reference proteome</keyword>
<evidence type="ECO:0000313" key="2">
    <source>
        <dbReference type="WBParaSite" id="nRc.2.0.1.t38400-RA"/>
    </source>
</evidence>
<protein>
    <submittedName>
        <fullName evidence="2">Uncharacterized protein</fullName>
    </submittedName>
</protein>
<dbReference type="WBParaSite" id="nRc.2.0.1.t38400-RA">
    <property type="protein sequence ID" value="nRc.2.0.1.t38400-RA"/>
    <property type="gene ID" value="nRc.2.0.1.g38400"/>
</dbReference>
<reference evidence="2" key="1">
    <citation type="submission" date="2022-11" db="UniProtKB">
        <authorList>
            <consortium name="WormBaseParasite"/>
        </authorList>
    </citation>
    <scope>IDENTIFICATION</scope>
</reference>
<dbReference type="AlphaFoldDB" id="A0A915KKP0"/>
<accession>A0A915KKP0</accession>
<evidence type="ECO:0000313" key="1">
    <source>
        <dbReference type="Proteomes" id="UP000887565"/>
    </source>
</evidence>
<proteinExistence type="predicted"/>